<name>E4Y2G6_OIKDI</name>
<protein>
    <recommendedName>
        <fullName evidence="8">Homeobox domain-containing protein</fullName>
    </recommendedName>
</protein>
<accession>E4Y2G6</accession>
<dbReference type="OrthoDB" id="6159439at2759"/>
<evidence type="ECO:0000259" key="8">
    <source>
        <dbReference type="PROSITE" id="PS50071"/>
    </source>
</evidence>
<dbReference type="CDD" id="cd00086">
    <property type="entry name" value="homeodomain"/>
    <property type="match status" value="1"/>
</dbReference>
<dbReference type="EMBL" id="FN653839">
    <property type="protein sequence ID" value="CBY16056.1"/>
    <property type="molecule type" value="Genomic_DNA"/>
</dbReference>
<comment type="subcellular location">
    <subcellularLocation>
        <location evidence="1 5 6">Nucleus</location>
    </subcellularLocation>
</comment>
<keyword evidence="10" id="KW-1185">Reference proteome</keyword>
<dbReference type="PANTHER" id="PTHR24339">
    <property type="entry name" value="HOMEOBOX PROTEIN EMX-RELATED"/>
    <property type="match status" value="1"/>
</dbReference>
<dbReference type="AlphaFoldDB" id="E4Y2G6"/>
<evidence type="ECO:0000256" key="2">
    <source>
        <dbReference type="ARBA" id="ARBA00023125"/>
    </source>
</evidence>
<dbReference type="Gene3D" id="1.10.10.60">
    <property type="entry name" value="Homeodomain-like"/>
    <property type="match status" value="1"/>
</dbReference>
<dbReference type="InterPro" id="IPR001356">
    <property type="entry name" value="HD"/>
</dbReference>
<dbReference type="GO" id="GO:0007417">
    <property type="term" value="P:central nervous system development"/>
    <property type="evidence" value="ECO:0007669"/>
    <property type="project" value="TreeGrafter"/>
</dbReference>
<feature type="DNA-binding region" description="Homeobox" evidence="5">
    <location>
        <begin position="122"/>
        <end position="181"/>
    </location>
</feature>
<dbReference type="InterPro" id="IPR009057">
    <property type="entry name" value="Homeodomain-like_sf"/>
</dbReference>
<evidence type="ECO:0000256" key="3">
    <source>
        <dbReference type="ARBA" id="ARBA00023155"/>
    </source>
</evidence>
<organism evidence="9">
    <name type="scientific">Oikopleura dioica</name>
    <name type="common">Tunicate</name>
    <dbReference type="NCBI Taxonomy" id="34765"/>
    <lineage>
        <taxon>Eukaryota</taxon>
        <taxon>Metazoa</taxon>
        <taxon>Chordata</taxon>
        <taxon>Tunicata</taxon>
        <taxon>Appendicularia</taxon>
        <taxon>Copelata</taxon>
        <taxon>Oikopleuridae</taxon>
        <taxon>Oikopleura</taxon>
    </lineage>
</organism>
<evidence type="ECO:0000256" key="5">
    <source>
        <dbReference type="PROSITE-ProRule" id="PRU00108"/>
    </source>
</evidence>
<dbReference type="GO" id="GO:0000981">
    <property type="term" value="F:DNA-binding transcription factor activity, RNA polymerase II-specific"/>
    <property type="evidence" value="ECO:0007669"/>
    <property type="project" value="InterPro"/>
</dbReference>
<feature type="region of interest" description="Disordered" evidence="7">
    <location>
        <begin position="176"/>
        <end position="206"/>
    </location>
</feature>
<feature type="compositionally biased region" description="Low complexity" evidence="7">
    <location>
        <begin position="182"/>
        <end position="191"/>
    </location>
</feature>
<evidence type="ECO:0000256" key="4">
    <source>
        <dbReference type="ARBA" id="ARBA00023242"/>
    </source>
</evidence>
<sequence length="206" mass="23011">MEPLSSFNSTLHQMMLLRSLNKLIQHKTYLQQPCHVSTSGSYTTVSATSASAPMSPRKSELTHGVDTILSKFSTPNVSPPPLLPTLSVAMPKQVIPPSMSMRPFLQSYPPNTTLSALVLPKSKRNRTVFTAVQLERLECCFSKCNYLVGTERSKLANELRLNETQVKVWFQNRRIKHRKQSKQLSSSGSPEESCDSDTDGRTKSEP</sequence>
<dbReference type="Proteomes" id="UP000001307">
    <property type="component" value="Unassembled WGS sequence"/>
</dbReference>
<dbReference type="InterPro" id="IPR017970">
    <property type="entry name" value="Homeobox_CS"/>
</dbReference>
<dbReference type="InParanoid" id="E4Y2G6"/>
<reference evidence="9" key="1">
    <citation type="journal article" date="2010" name="Science">
        <title>Plasticity of animal genome architecture unmasked by rapid evolution of a pelagic tunicate.</title>
        <authorList>
            <person name="Denoeud F."/>
            <person name="Henriet S."/>
            <person name="Mungpakdee S."/>
            <person name="Aury J.M."/>
            <person name="Da Silva C."/>
            <person name="Brinkmann H."/>
            <person name="Mikhaleva J."/>
            <person name="Olsen L.C."/>
            <person name="Jubin C."/>
            <person name="Canestro C."/>
            <person name="Bouquet J.M."/>
            <person name="Danks G."/>
            <person name="Poulain J."/>
            <person name="Campsteijn C."/>
            <person name="Adamski M."/>
            <person name="Cross I."/>
            <person name="Yadetie F."/>
            <person name="Muffato M."/>
            <person name="Louis A."/>
            <person name="Butcher S."/>
            <person name="Tsagkogeorga G."/>
            <person name="Konrad A."/>
            <person name="Singh S."/>
            <person name="Jensen M.F."/>
            <person name="Cong E.H."/>
            <person name="Eikeseth-Otteraa H."/>
            <person name="Noel B."/>
            <person name="Anthouard V."/>
            <person name="Porcel B.M."/>
            <person name="Kachouri-Lafond R."/>
            <person name="Nishino A."/>
            <person name="Ugolini M."/>
            <person name="Chourrout P."/>
            <person name="Nishida H."/>
            <person name="Aasland R."/>
            <person name="Huzurbazar S."/>
            <person name="Westhof E."/>
            <person name="Delsuc F."/>
            <person name="Lehrach H."/>
            <person name="Reinhardt R."/>
            <person name="Weissenbach J."/>
            <person name="Roy S.W."/>
            <person name="Artiguenave F."/>
            <person name="Postlethwait J.H."/>
            <person name="Manak J.R."/>
            <person name="Thompson E.M."/>
            <person name="Jaillon O."/>
            <person name="Du Pasquier L."/>
            <person name="Boudinot P."/>
            <person name="Liberles D.A."/>
            <person name="Volff J.N."/>
            <person name="Philippe H."/>
            <person name="Lenhard B."/>
            <person name="Roest Crollius H."/>
            <person name="Wincker P."/>
            <person name="Chourrout D."/>
        </authorList>
    </citation>
    <scope>NUCLEOTIDE SEQUENCE [LARGE SCALE GENOMIC DNA]</scope>
</reference>
<keyword evidence="4 5" id="KW-0539">Nucleus</keyword>
<dbReference type="SMART" id="SM00389">
    <property type="entry name" value="HOX"/>
    <property type="match status" value="1"/>
</dbReference>
<dbReference type="PROSITE" id="PS00027">
    <property type="entry name" value="HOMEOBOX_1"/>
    <property type="match status" value="1"/>
</dbReference>
<proteinExistence type="predicted"/>
<dbReference type="GO" id="GO:0000978">
    <property type="term" value="F:RNA polymerase II cis-regulatory region sequence-specific DNA binding"/>
    <property type="evidence" value="ECO:0007669"/>
    <property type="project" value="TreeGrafter"/>
</dbReference>
<dbReference type="GO" id="GO:0005634">
    <property type="term" value="C:nucleus"/>
    <property type="evidence" value="ECO:0007669"/>
    <property type="project" value="UniProtKB-SubCell"/>
</dbReference>
<dbReference type="PANTHER" id="PTHR24339:SF67">
    <property type="entry name" value="GNOT1 HOMEODOMAIN PROTEIN-RELATED"/>
    <property type="match status" value="1"/>
</dbReference>
<evidence type="ECO:0000313" key="9">
    <source>
        <dbReference type="EMBL" id="CBY16056.1"/>
    </source>
</evidence>
<dbReference type="InterPro" id="IPR050877">
    <property type="entry name" value="EMX-VAX-Noto_Homeobox_TFs"/>
</dbReference>
<dbReference type="Pfam" id="PF00046">
    <property type="entry name" value="Homeodomain"/>
    <property type="match status" value="1"/>
</dbReference>
<keyword evidence="2 5" id="KW-0238">DNA-binding</keyword>
<dbReference type="SUPFAM" id="SSF46689">
    <property type="entry name" value="Homeodomain-like"/>
    <property type="match status" value="1"/>
</dbReference>
<dbReference type="PROSITE" id="PS50071">
    <property type="entry name" value="HOMEOBOX_2"/>
    <property type="match status" value="1"/>
</dbReference>
<keyword evidence="3 5" id="KW-0371">Homeobox</keyword>
<gene>
    <name evidence="9" type="ORF">GSOID_T00016364001</name>
</gene>
<evidence type="ECO:0000256" key="1">
    <source>
        <dbReference type="ARBA" id="ARBA00004123"/>
    </source>
</evidence>
<feature type="domain" description="Homeobox" evidence="8">
    <location>
        <begin position="120"/>
        <end position="180"/>
    </location>
</feature>
<evidence type="ECO:0000256" key="6">
    <source>
        <dbReference type="RuleBase" id="RU000682"/>
    </source>
</evidence>
<dbReference type="GO" id="GO:0030182">
    <property type="term" value="P:neuron differentiation"/>
    <property type="evidence" value="ECO:0007669"/>
    <property type="project" value="TreeGrafter"/>
</dbReference>
<evidence type="ECO:0000256" key="7">
    <source>
        <dbReference type="SAM" id="MobiDB-lite"/>
    </source>
</evidence>
<evidence type="ECO:0000313" key="10">
    <source>
        <dbReference type="Proteomes" id="UP000001307"/>
    </source>
</evidence>